<dbReference type="EMBL" id="VSSQ01019756">
    <property type="protein sequence ID" value="MPM64071.1"/>
    <property type="molecule type" value="Genomic_DNA"/>
</dbReference>
<reference evidence="2" key="1">
    <citation type="submission" date="2019-08" db="EMBL/GenBank/DDBJ databases">
        <authorList>
            <person name="Kucharzyk K."/>
            <person name="Murdoch R.W."/>
            <person name="Higgins S."/>
            <person name="Loffler F."/>
        </authorList>
    </citation>
    <scope>NUCLEOTIDE SEQUENCE</scope>
</reference>
<feature type="compositionally biased region" description="Basic and acidic residues" evidence="1">
    <location>
        <begin position="9"/>
        <end position="26"/>
    </location>
</feature>
<sequence length="126" mass="13444">MGGKRLRHDRPNGIRVEQHRDHRIDGRNGVGCRVRDMEAATPEGIGPRGGAIPDPYLEASRVQALGHGTAHRPESQYGDLVDHAVHLLFVAPKVLVYSLSRNRCGPPGDADSAGAPPDARGSSDLG</sequence>
<organism evidence="2">
    <name type="scientific">bioreactor metagenome</name>
    <dbReference type="NCBI Taxonomy" id="1076179"/>
    <lineage>
        <taxon>unclassified sequences</taxon>
        <taxon>metagenomes</taxon>
        <taxon>ecological metagenomes</taxon>
    </lineage>
</organism>
<feature type="region of interest" description="Disordered" evidence="1">
    <location>
        <begin position="100"/>
        <end position="126"/>
    </location>
</feature>
<accession>A0A645BHN4</accession>
<protein>
    <submittedName>
        <fullName evidence="2">Uncharacterized protein</fullName>
    </submittedName>
</protein>
<feature type="compositionally biased region" description="Low complexity" evidence="1">
    <location>
        <begin position="105"/>
        <end position="120"/>
    </location>
</feature>
<dbReference type="AlphaFoldDB" id="A0A645BHN4"/>
<name>A0A645BHN4_9ZZZZ</name>
<proteinExistence type="predicted"/>
<comment type="caution">
    <text evidence="2">The sequence shown here is derived from an EMBL/GenBank/DDBJ whole genome shotgun (WGS) entry which is preliminary data.</text>
</comment>
<feature type="region of interest" description="Disordered" evidence="1">
    <location>
        <begin position="1"/>
        <end position="30"/>
    </location>
</feature>
<evidence type="ECO:0000256" key="1">
    <source>
        <dbReference type="SAM" id="MobiDB-lite"/>
    </source>
</evidence>
<evidence type="ECO:0000313" key="2">
    <source>
        <dbReference type="EMBL" id="MPM64071.1"/>
    </source>
</evidence>
<gene>
    <name evidence="2" type="ORF">SDC9_110957</name>
</gene>